<evidence type="ECO:0000256" key="10">
    <source>
        <dbReference type="ARBA" id="ARBA00032441"/>
    </source>
</evidence>
<protein>
    <recommendedName>
        <fullName evidence="3">tRNA threonylcarbamoyladenosine biosynthesis protein TsaE</fullName>
    </recommendedName>
    <alternativeName>
        <fullName evidence="10">t(6)A37 threonylcarbamoyladenosine biosynthesis protein TsaE</fullName>
    </alternativeName>
</protein>
<proteinExistence type="inferred from homology"/>
<keyword evidence="7" id="KW-0547">Nucleotide-binding</keyword>
<dbReference type="GO" id="GO:0002949">
    <property type="term" value="P:tRNA threonylcarbamoyladenosine modification"/>
    <property type="evidence" value="ECO:0007669"/>
    <property type="project" value="InterPro"/>
</dbReference>
<dbReference type="EMBL" id="MARB01000015">
    <property type="protein sequence ID" value="ODJ86977.1"/>
    <property type="molecule type" value="Genomic_DNA"/>
</dbReference>
<gene>
    <name evidence="11" type="primary">tsaE</name>
    <name evidence="11" type="ORF">CODIS_27260</name>
</gene>
<keyword evidence="9" id="KW-0460">Magnesium</keyword>
<evidence type="ECO:0000256" key="3">
    <source>
        <dbReference type="ARBA" id="ARBA00019010"/>
    </source>
</evidence>
<evidence type="ECO:0000313" key="11">
    <source>
        <dbReference type="EMBL" id="ODJ86977.1"/>
    </source>
</evidence>
<dbReference type="GO" id="GO:0005524">
    <property type="term" value="F:ATP binding"/>
    <property type="evidence" value="ECO:0007669"/>
    <property type="project" value="UniProtKB-KW"/>
</dbReference>
<keyword evidence="6" id="KW-0479">Metal-binding</keyword>
<dbReference type="Proteomes" id="UP000094769">
    <property type="component" value="Unassembled WGS sequence"/>
</dbReference>
<comment type="caution">
    <text evidence="11">The sequence shown here is derived from an EMBL/GenBank/DDBJ whole genome shotgun (WGS) entry which is preliminary data.</text>
</comment>
<evidence type="ECO:0000256" key="7">
    <source>
        <dbReference type="ARBA" id="ARBA00022741"/>
    </source>
</evidence>
<evidence type="ECO:0000256" key="2">
    <source>
        <dbReference type="ARBA" id="ARBA00007599"/>
    </source>
</evidence>
<keyword evidence="12" id="KW-1185">Reference proteome</keyword>
<keyword evidence="5" id="KW-0819">tRNA processing</keyword>
<dbReference type="AlphaFoldDB" id="A0A7Z0VJV9"/>
<dbReference type="NCBIfam" id="TIGR00150">
    <property type="entry name" value="T6A_YjeE"/>
    <property type="match status" value="1"/>
</dbReference>
<dbReference type="OrthoDB" id="9800307at2"/>
<organism evidence="11 12">
    <name type="scientific">Candidatus Thiodiazotropha endolucinida</name>
    <dbReference type="NCBI Taxonomy" id="1655433"/>
    <lineage>
        <taxon>Bacteria</taxon>
        <taxon>Pseudomonadati</taxon>
        <taxon>Pseudomonadota</taxon>
        <taxon>Gammaproteobacteria</taxon>
        <taxon>Chromatiales</taxon>
        <taxon>Sedimenticolaceae</taxon>
        <taxon>Candidatus Thiodiazotropha</taxon>
    </lineage>
</organism>
<evidence type="ECO:0000256" key="4">
    <source>
        <dbReference type="ARBA" id="ARBA00022490"/>
    </source>
</evidence>
<comment type="similarity">
    <text evidence="2">Belongs to the TsaE family.</text>
</comment>
<dbReference type="Gene3D" id="3.40.50.300">
    <property type="entry name" value="P-loop containing nucleotide triphosphate hydrolases"/>
    <property type="match status" value="1"/>
</dbReference>
<evidence type="ECO:0000256" key="5">
    <source>
        <dbReference type="ARBA" id="ARBA00022694"/>
    </source>
</evidence>
<dbReference type="GO" id="GO:0046872">
    <property type="term" value="F:metal ion binding"/>
    <property type="evidence" value="ECO:0007669"/>
    <property type="project" value="UniProtKB-KW"/>
</dbReference>
<dbReference type="GO" id="GO:0005737">
    <property type="term" value="C:cytoplasm"/>
    <property type="evidence" value="ECO:0007669"/>
    <property type="project" value="UniProtKB-SubCell"/>
</dbReference>
<evidence type="ECO:0000256" key="1">
    <source>
        <dbReference type="ARBA" id="ARBA00004496"/>
    </source>
</evidence>
<evidence type="ECO:0000256" key="9">
    <source>
        <dbReference type="ARBA" id="ARBA00022842"/>
    </source>
</evidence>
<dbReference type="RefSeq" id="WP_069125894.1">
    <property type="nucleotide sequence ID" value="NZ_MARB01000015.1"/>
</dbReference>
<dbReference type="SUPFAM" id="SSF52540">
    <property type="entry name" value="P-loop containing nucleoside triphosphate hydrolases"/>
    <property type="match status" value="1"/>
</dbReference>
<keyword evidence="4" id="KW-0963">Cytoplasm</keyword>
<dbReference type="PANTHER" id="PTHR33540">
    <property type="entry name" value="TRNA THREONYLCARBAMOYLADENOSINE BIOSYNTHESIS PROTEIN TSAE"/>
    <property type="match status" value="1"/>
</dbReference>
<evidence type="ECO:0000313" key="12">
    <source>
        <dbReference type="Proteomes" id="UP000094769"/>
    </source>
</evidence>
<accession>A0A7Z0VJV9</accession>
<dbReference type="InterPro" id="IPR003442">
    <property type="entry name" value="T6A_TsaE"/>
</dbReference>
<keyword evidence="8" id="KW-0067">ATP-binding</keyword>
<dbReference type="PANTHER" id="PTHR33540:SF2">
    <property type="entry name" value="TRNA THREONYLCARBAMOYLADENOSINE BIOSYNTHESIS PROTEIN TSAE"/>
    <property type="match status" value="1"/>
</dbReference>
<evidence type="ECO:0000256" key="8">
    <source>
        <dbReference type="ARBA" id="ARBA00022840"/>
    </source>
</evidence>
<dbReference type="InterPro" id="IPR027417">
    <property type="entry name" value="P-loop_NTPase"/>
</dbReference>
<reference evidence="11 12" key="1">
    <citation type="submission" date="2016-06" db="EMBL/GenBank/DDBJ databases">
        <title>Genome sequence of endosymbiont of Candidatus Endolucinida thiodiazotropha.</title>
        <authorList>
            <person name="Poehlein A."/>
            <person name="Koenig S."/>
            <person name="Heiden S.E."/>
            <person name="Thuermer A."/>
            <person name="Voget S."/>
            <person name="Daniel R."/>
            <person name="Markert S."/>
            <person name="Gros O."/>
            <person name="Schweder T."/>
        </authorList>
    </citation>
    <scope>NUCLEOTIDE SEQUENCE [LARGE SCALE GENOMIC DNA]</scope>
    <source>
        <strain evidence="11 12">COS</strain>
    </source>
</reference>
<comment type="subcellular location">
    <subcellularLocation>
        <location evidence="1">Cytoplasm</location>
    </subcellularLocation>
</comment>
<evidence type="ECO:0000256" key="6">
    <source>
        <dbReference type="ARBA" id="ARBA00022723"/>
    </source>
</evidence>
<dbReference type="Pfam" id="PF02367">
    <property type="entry name" value="TsaE"/>
    <property type="match status" value="1"/>
</dbReference>
<name>A0A7Z0VJV9_9GAMM</name>
<sequence length="156" mass="17609">MFEIEVEGEERQEAVGACLALNCSPPFIVYLEGDLGTGKTTLVRGFLRQLGYRGRVKSPTYTLLEPYDFAGRSYYHFDLYRLSDPRELDYLGIEDLLNVDALLLIEWPEKGAGVLPQADLMIHFTHHDQARVLKFDAGTERGAESLMQLQKAVAKV</sequence>